<feature type="compositionally biased region" description="Polar residues" evidence="1">
    <location>
        <begin position="72"/>
        <end position="85"/>
    </location>
</feature>
<gene>
    <name evidence="2" type="ORF">PDIGIT_LOCUS13336</name>
</gene>
<name>A0A9W4UQD3_9PLEO</name>
<dbReference type="EMBL" id="CAOQHR010000010">
    <property type="protein sequence ID" value="CAI6340165.1"/>
    <property type="molecule type" value="Genomic_DNA"/>
</dbReference>
<dbReference type="AlphaFoldDB" id="A0A9W4UQD3"/>
<reference evidence="2" key="1">
    <citation type="submission" date="2023-01" db="EMBL/GenBank/DDBJ databases">
        <authorList>
            <person name="Van Ghelder C."/>
            <person name="Rancurel C."/>
        </authorList>
    </citation>
    <scope>NUCLEOTIDE SEQUENCE</scope>
    <source>
        <strain evidence="2">CNCM I-4278</strain>
    </source>
</reference>
<evidence type="ECO:0000313" key="2">
    <source>
        <dbReference type="EMBL" id="CAI6340165.1"/>
    </source>
</evidence>
<accession>A0A9W4UQD3</accession>
<feature type="region of interest" description="Disordered" evidence="1">
    <location>
        <begin position="820"/>
        <end position="903"/>
    </location>
</feature>
<feature type="region of interest" description="Disordered" evidence="1">
    <location>
        <begin position="460"/>
        <end position="520"/>
    </location>
</feature>
<dbReference type="OrthoDB" id="3792198at2759"/>
<comment type="caution">
    <text evidence="2">The sequence shown here is derived from an EMBL/GenBank/DDBJ whole genome shotgun (WGS) entry which is preliminary data.</text>
</comment>
<sequence length="998" mass="111821">MIMEYGNEDQVDWSDGSPEPARAIGNAFQPVDQDAQPSTASLPANITFELESPEHPEHWNLPFGDAVHDDSSNSSRLPRSGVTRSQRARIGVHLNRRQPTKEDWSHFSMYQASQKTYEAVFLKSFLNHALQSDHIQACFDNRPDDLENLERYLQSVMTNVNQIITKSVWNSHSRMVNMLANDEKENAYFWDYRRFNKKAISNFSPDNPVLVVHKLEQSWHQVDLNPPMVRYTTKDYPIGKYASPIEELDEVAEKLFKPRNLDENLSAGRAVKPPAKKNPNSGQRAATHREERLEIPRNNWLSKFSVPSKGNTEVINKPQAPLDLHPIPNTGQSRRVVDRVGERKGRHIASIYENAHDESSIPESARDNHSIVSQERSASISENNIISIRELARLGVFPQKVVRKPRLTIDVVVEQAVAQGIVEPPTAEVRRIVQKAAQIEYFERAKLALSQRANSNARLNLTEASSTIPEKRRESEWQANGESQSEDSEPDMIPCRKKRKMAADSESTSGSKTLEQHQHLPPTAYFERKSLNEQFAWLCTASHAMGYYYNAGDRKHCLGCNTNLKFLPRARRMDFYLPSRTYYHQSVPGKIWTPGESNKEKKSADNFHNAIAKTAFWAARYSGANEEEARKAAIEAVEEHLRPKPKSKPKPKPVEKQKPLTRPNPQAAVEGPHPSGSKTLEPSQQLPEGAYWEAAKEGEPHAWLCQVNHAFGRYYLAGNKMCCPGCGSSKSGLGKHREMDFYLPPNTYSYQDAPGLTNWKPRRPYNFKKGTGKRLHQQQTHNQLCSTKYWEAIDGGQGHEDAMASALDQTFNDVLASLEVDRAKQGSRPKKLQRSGGRMRAPETPSIMHSTSMTEEAAGDNAEAVEINEGSISPAGSHSAGGAEKSFGKVSGSSVDGVHGKEDVRSFDPQTIDAVVISSDDDSLIIIHLAFIRFPTRAGKRSRAEIREACLSDARSRSLSNWGPSSFESVPIRKFAPGICAVVSARCLLCLSILIIDL</sequence>
<keyword evidence="3" id="KW-1185">Reference proteome</keyword>
<feature type="region of interest" description="Disordered" evidence="1">
    <location>
        <begin position="639"/>
        <end position="683"/>
    </location>
</feature>
<feature type="compositionally biased region" description="Acidic residues" evidence="1">
    <location>
        <begin position="1"/>
        <end position="12"/>
    </location>
</feature>
<feature type="region of interest" description="Disordered" evidence="1">
    <location>
        <begin position="265"/>
        <end position="292"/>
    </location>
</feature>
<feature type="region of interest" description="Disordered" evidence="1">
    <location>
        <begin position="312"/>
        <end position="331"/>
    </location>
</feature>
<protein>
    <submittedName>
        <fullName evidence="2">Uncharacterized protein</fullName>
    </submittedName>
</protein>
<evidence type="ECO:0000313" key="3">
    <source>
        <dbReference type="Proteomes" id="UP001152607"/>
    </source>
</evidence>
<dbReference type="Proteomes" id="UP001152607">
    <property type="component" value="Unassembled WGS sequence"/>
</dbReference>
<evidence type="ECO:0000256" key="1">
    <source>
        <dbReference type="SAM" id="MobiDB-lite"/>
    </source>
</evidence>
<proteinExistence type="predicted"/>
<feature type="region of interest" description="Disordered" evidence="1">
    <location>
        <begin position="64"/>
        <end position="86"/>
    </location>
</feature>
<feature type="region of interest" description="Disordered" evidence="1">
    <location>
        <begin position="1"/>
        <end position="25"/>
    </location>
</feature>
<organism evidence="2 3">
    <name type="scientific">Periconia digitata</name>
    <dbReference type="NCBI Taxonomy" id="1303443"/>
    <lineage>
        <taxon>Eukaryota</taxon>
        <taxon>Fungi</taxon>
        <taxon>Dikarya</taxon>
        <taxon>Ascomycota</taxon>
        <taxon>Pezizomycotina</taxon>
        <taxon>Dothideomycetes</taxon>
        <taxon>Pleosporomycetidae</taxon>
        <taxon>Pleosporales</taxon>
        <taxon>Massarineae</taxon>
        <taxon>Periconiaceae</taxon>
        <taxon>Periconia</taxon>
    </lineage>
</organism>